<proteinExistence type="predicted"/>
<accession>A0A0E9SZX1</accession>
<organism evidence="1">
    <name type="scientific">Anguilla anguilla</name>
    <name type="common">European freshwater eel</name>
    <name type="synonym">Muraena anguilla</name>
    <dbReference type="NCBI Taxonomy" id="7936"/>
    <lineage>
        <taxon>Eukaryota</taxon>
        <taxon>Metazoa</taxon>
        <taxon>Chordata</taxon>
        <taxon>Craniata</taxon>
        <taxon>Vertebrata</taxon>
        <taxon>Euteleostomi</taxon>
        <taxon>Actinopterygii</taxon>
        <taxon>Neopterygii</taxon>
        <taxon>Teleostei</taxon>
        <taxon>Anguilliformes</taxon>
        <taxon>Anguillidae</taxon>
        <taxon>Anguilla</taxon>
    </lineage>
</organism>
<reference evidence="1" key="2">
    <citation type="journal article" date="2015" name="Fish Shellfish Immunol.">
        <title>Early steps in the European eel (Anguilla anguilla)-Vibrio vulnificus interaction in the gills: Role of the RtxA13 toxin.</title>
        <authorList>
            <person name="Callol A."/>
            <person name="Pajuelo D."/>
            <person name="Ebbesson L."/>
            <person name="Teles M."/>
            <person name="MacKenzie S."/>
            <person name="Amaro C."/>
        </authorList>
    </citation>
    <scope>NUCLEOTIDE SEQUENCE</scope>
</reference>
<name>A0A0E9SZX1_ANGAN</name>
<reference evidence="1" key="1">
    <citation type="submission" date="2014-11" db="EMBL/GenBank/DDBJ databases">
        <authorList>
            <person name="Amaro Gonzalez C."/>
        </authorList>
    </citation>
    <scope>NUCLEOTIDE SEQUENCE</scope>
</reference>
<dbReference type="AlphaFoldDB" id="A0A0E9SZX1"/>
<dbReference type="EMBL" id="GBXM01062514">
    <property type="protein sequence ID" value="JAH46063.1"/>
    <property type="molecule type" value="Transcribed_RNA"/>
</dbReference>
<evidence type="ECO:0000313" key="1">
    <source>
        <dbReference type="EMBL" id="JAH46063.1"/>
    </source>
</evidence>
<sequence length="58" mass="6624">MQMHFYPRFFTNSTPCQTHSKIHRPLPSVCPTFITSLPAPHFLSGSHFGRVHPFLKGT</sequence>
<protein>
    <submittedName>
        <fullName evidence="1">Uncharacterized protein</fullName>
    </submittedName>
</protein>